<evidence type="ECO:0000256" key="11">
    <source>
        <dbReference type="ARBA" id="ARBA00025736"/>
    </source>
</evidence>
<feature type="transmembrane region" description="Helical" evidence="13">
    <location>
        <begin position="269"/>
        <end position="290"/>
    </location>
</feature>
<dbReference type="PANTHER" id="PTHR24225:SF72">
    <property type="entry name" value="G-PROTEIN COUPLED RECEPTORS FAMILY 1 PROFILE DOMAIN-CONTAINING PROTEIN-RELATED"/>
    <property type="match status" value="1"/>
</dbReference>
<dbReference type="GO" id="GO:0004953">
    <property type="term" value="F:icosanoid receptor activity"/>
    <property type="evidence" value="ECO:0007669"/>
    <property type="project" value="UniProtKB-ARBA"/>
</dbReference>
<comment type="similarity">
    <text evidence="11">Belongs to the chemokine-like receptor (CMKLR) family.</text>
</comment>
<comment type="similarity">
    <text evidence="12">Belongs to the G-protein coupled receptor 1 family.</text>
</comment>
<dbReference type="Proteomes" id="UP000257200">
    <property type="component" value="Unplaced"/>
</dbReference>
<feature type="transmembrane region" description="Helical" evidence="13">
    <location>
        <begin position="195"/>
        <end position="216"/>
    </location>
</feature>
<comment type="subcellular location">
    <subcellularLocation>
        <location evidence="1">Cell membrane</location>
        <topology evidence="1">Multi-pass membrane protein</topology>
    </subcellularLocation>
</comment>
<evidence type="ECO:0000256" key="12">
    <source>
        <dbReference type="RuleBase" id="RU000688"/>
    </source>
</evidence>
<keyword evidence="9" id="KW-0325">Glycoprotein</keyword>
<keyword evidence="6 12" id="KW-0297">G-protein coupled receptor</keyword>
<evidence type="ECO:0000256" key="2">
    <source>
        <dbReference type="ARBA" id="ARBA00022475"/>
    </source>
</evidence>
<dbReference type="InParanoid" id="A0A3Q1GX44"/>
<keyword evidence="2" id="KW-1003">Cell membrane</keyword>
<evidence type="ECO:0000256" key="4">
    <source>
        <dbReference type="ARBA" id="ARBA00022692"/>
    </source>
</evidence>
<dbReference type="Pfam" id="PF00001">
    <property type="entry name" value="7tm_1"/>
    <property type="match status" value="1"/>
</dbReference>
<feature type="transmembrane region" description="Helical" evidence="13">
    <location>
        <begin position="228"/>
        <end position="249"/>
    </location>
</feature>
<keyword evidence="4 12" id="KW-0812">Transmembrane</keyword>
<dbReference type="SUPFAM" id="SSF81321">
    <property type="entry name" value="Family A G protein-coupled receptor-like"/>
    <property type="match status" value="1"/>
</dbReference>
<protein>
    <submittedName>
        <fullName evidence="15">Prostaglandin D2 receptor 2</fullName>
    </submittedName>
</protein>
<keyword evidence="8 12" id="KW-0675">Receptor</keyword>
<dbReference type="Gene3D" id="1.20.1070.10">
    <property type="entry name" value="Rhodopsin 7-helix transmembrane proteins"/>
    <property type="match status" value="1"/>
</dbReference>
<organism evidence="15 16">
    <name type="scientific">Acanthochromis polyacanthus</name>
    <name type="common">spiny chromis</name>
    <dbReference type="NCBI Taxonomy" id="80966"/>
    <lineage>
        <taxon>Eukaryota</taxon>
        <taxon>Metazoa</taxon>
        <taxon>Chordata</taxon>
        <taxon>Craniata</taxon>
        <taxon>Vertebrata</taxon>
        <taxon>Euteleostomi</taxon>
        <taxon>Actinopterygii</taxon>
        <taxon>Neopterygii</taxon>
        <taxon>Teleostei</taxon>
        <taxon>Neoteleostei</taxon>
        <taxon>Acanthomorphata</taxon>
        <taxon>Ovalentaria</taxon>
        <taxon>Pomacentridae</taxon>
        <taxon>Acanthochromis</taxon>
    </lineage>
</organism>
<dbReference type="GeneTree" id="ENSGT00940000162009"/>
<sequence length="334" mass="37131">KKPTVIPSPFKMATCPSNQKVNITSYPLNQTAKLTSLNVFAISLHGLFSTIGILENLLIIGVVGFHVRRSVISIWILNLAASDLLATASLPFFTLYMAKGNTWTLGTTFCRIHSSVFFLNMFVSGFLLAAISMDRCLVVLKPVWAQNYRNIQLVGKICVVIWGLAIICTIPFYFGPYDLPSLCKQRKEGLAFMKLFLAFLLPLLIIILSYAAVNATLARRGCRRPFRFVRLVVAIVVTFVLCWAPYHFFIIAEVIAPKKGRLQVFSGKALPIAATIGFLNSVLNPILYVFSCPDLCNKIRHSLGAVMESVLAEDLAELARRRSTARGSINPKRR</sequence>
<evidence type="ECO:0000256" key="9">
    <source>
        <dbReference type="ARBA" id="ARBA00023180"/>
    </source>
</evidence>
<proteinExistence type="inferred from homology"/>
<reference evidence="15" key="1">
    <citation type="submission" date="2025-08" db="UniProtKB">
        <authorList>
            <consortium name="Ensembl"/>
        </authorList>
    </citation>
    <scope>IDENTIFICATION</scope>
</reference>
<evidence type="ECO:0000256" key="8">
    <source>
        <dbReference type="ARBA" id="ARBA00023170"/>
    </source>
</evidence>
<reference evidence="15" key="2">
    <citation type="submission" date="2025-09" db="UniProtKB">
        <authorList>
            <consortium name="Ensembl"/>
        </authorList>
    </citation>
    <scope>IDENTIFICATION</scope>
</reference>
<accession>A0A3Q1GX44</accession>
<dbReference type="Ensembl" id="ENSAPOT00000015896.1">
    <property type="protein sequence ID" value="ENSAPOP00000021595.1"/>
    <property type="gene ID" value="ENSAPOG00000002263.1"/>
</dbReference>
<keyword evidence="16" id="KW-1185">Reference proteome</keyword>
<keyword evidence="7 13" id="KW-0472">Membrane</keyword>
<feature type="transmembrane region" description="Helical" evidence="13">
    <location>
        <begin position="75"/>
        <end position="96"/>
    </location>
</feature>
<dbReference type="AlphaFoldDB" id="A0A3Q1GX44"/>
<dbReference type="STRING" id="80966.ENSAPOP00000021595"/>
<feature type="transmembrane region" description="Helical" evidence="13">
    <location>
        <begin position="153"/>
        <end position="175"/>
    </location>
</feature>
<keyword evidence="3" id="KW-0597">Phosphoprotein</keyword>
<feature type="transmembrane region" description="Helical" evidence="13">
    <location>
        <begin position="39"/>
        <end position="63"/>
    </location>
</feature>
<dbReference type="InterPro" id="IPR000276">
    <property type="entry name" value="GPCR_Rhodpsn"/>
</dbReference>
<dbReference type="GO" id="GO:0007200">
    <property type="term" value="P:phospholipase C-activating G protein-coupled receptor signaling pathway"/>
    <property type="evidence" value="ECO:0007669"/>
    <property type="project" value="TreeGrafter"/>
</dbReference>
<name>A0A3Q1GX44_9TELE</name>
<evidence type="ECO:0000256" key="13">
    <source>
        <dbReference type="SAM" id="Phobius"/>
    </source>
</evidence>
<dbReference type="PROSITE" id="PS00237">
    <property type="entry name" value="G_PROTEIN_RECEP_F1_1"/>
    <property type="match status" value="1"/>
</dbReference>
<keyword evidence="5 13" id="KW-1133">Transmembrane helix</keyword>
<feature type="domain" description="G-protein coupled receptors family 1 profile" evidence="14">
    <location>
        <begin position="55"/>
        <end position="288"/>
    </location>
</feature>
<evidence type="ECO:0000256" key="10">
    <source>
        <dbReference type="ARBA" id="ARBA00023224"/>
    </source>
</evidence>
<evidence type="ECO:0000256" key="1">
    <source>
        <dbReference type="ARBA" id="ARBA00004651"/>
    </source>
</evidence>
<dbReference type="InterPro" id="IPR017452">
    <property type="entry name" value="GPCR_Rhodpsn_7TM"/>
</dbReference>
<evidence type="ECO:0000256" key="7">
    <source>
        <dbReference type="ARBA" id="ARBA00023136"/>
    </source>
</evidence>
<dbReference type="GO" id="GO:0006954">
    <property type="term" value="P:inflammatory response"/>
    <property type="evidence" value="ECO:0007669"/>
    <property type="project" value="TreeGrafter"/>
</dbReference>
<evidence type="ECO:0000313" key="15">
    <source>
        <dbReference type="Ensembl" id="ENSAPOP00000021595.1"/>
    </source>
</evidence>
<dbReference type="InterPro" id="IPR000826">
    <property type="entry name" value="Formyl_rcpt-rel"/>
</dbReference>
<dbReference type="PRINTS" id="PR00237">
    <property type="entry name" value="GPCRRHODOPSN"/>
</dbReference>
<evidence type="ECO:0000313" key="16">
    <source>
        <dbReference type="Proteomes" id="UP000257200"/>
    </source>
</evidence>
<dbReference type="GO" id="GO:0004875">
    <property type="term" value="F:complement receptor activity"/>
    <property type="evidence" value="ECO:0007669"/>
    <property type="project" value="TreeGrafter"/>
</dbReference>
<evidence type="ECO:0000256" key="3">
    <source>
        <dbReference type="ARBA" id="ARBA00022553"/>
    </source>
</evidence>
<keyword evidence="10 12" id="KW-0807">Transducer</keyword>
<dbReference type="PROSITE" id="PS50262">
    <property type="entry name" value="G_PROTEIN_RECEP_F1_2"/>
    <property type="match status" value="1"/>
</dbReference>
<feature type="transmembrane region" description="Helical" evidence="13">
    <location>
        <begin position="116"/>
        <end position="133"/>
    </location>
</feature>
<dbReference type="GO" id="GO:0005886">
    <property type="term" value="C:plasma membrane"/>
    <property type="evidence" value="ECO:0007669"/>
    <property type="project" value="UniProtKB-SubCell"/>
</dbReference>
<evidence type="ECO:0000256" key="5">
    <source>
        <dbReference type="ARBA" id="ARBA00022989"/>
    </source>
</evidence>
<dbReference type="PANTHER" id="PTHR24225">
    <property type="entry name" value="CHEMOTACTIC RECEPTOR"/>
    <property type="match status" value="1"/>
</dbReference>
<evidence type="ECO:0000256" key="6">
    <source>
        <dbReference type="ARBA" id="ARBA00023040"/>
    </source>
</evidence>
<dbReference type="GO" id="GO:0007204">
    <property type="term" value="P:positive regulation of cytosolic calcium ion concentration"/>
    <property type="evidence" value="ECO:0007669"/>
    <property type="project" value="TreeGrafter"/>
</dbReference>
<dbReference type="PRINTS" id="PR00526">
    <property type="entry name" value="FMETLEUPHER"/>
</dbReference>
<evidence type="ECO:0000259" key="14">
    <source>
        <dbReference type="PROSITE" id="PS50262"/>
    </source>
</evidence>